<dbReference type="InterPro" id="IPR018638">
    <property type="entry name" value="DUF2061_membrane"/>
</dbReference>
<protein>
    <recommendedName>
        <fullName evidence="2">DUF2061 domain-containing protein</fullName>
    </recommendedName>
</protein>
<feature type="transmembrane region" description="Helical" evidence="1">
    <location>
        <begin position="41"/>
        <end position="59"/>
    </location>
</feature>
<reference evidence="4" key="1">
    <citation type="submission" date="2017-08" db="EMBL/GenBank/DDBJ databases">
        <title>A dynamic microbial community with high functional redundancy inhabits the cold, oxic subseafloor aquifer.</title>
        <authorList>
            <person name="Tully B.J."/>
            <person name="Wheat C.G."/>
            <person name="Glazer B.T."/>
            <person name="Huber J.A."/>
        </authorList>
    </citation>
    <scope>NUCLEOTIDE SEQUENCE [LARGE SCALE GENOMIC DNA]</scope>
</reference>
<gene>
    <name evidence="3" type="ORF">COA96_03700</name>
</gene>
<feature type="domain" description="DUF2061" evidence="2">
    <location>
        <begin position="14"/>
        <end position="65"/>
    </location>
</feature>
<evidence type="ECO:0000313" key="3">
    <source>
        <dbReference type="EMBL" id="PCJ27300.1"/>
    </source>
</evidence>
<dbReference type="AlphaFoldDB" id="A0A2A5B7G6"/>
<accession>A0A2A5B7G6</accession>
<organism evidence="3 4">
    <name type="scientific">SAR86 cluster bacterium</name>
    <dbReference type="NCBI Taxonomy" id="2030880"/>
    <lineage>
        <taxon>Bacteria</taxon>
        <taxon>Pseudomonadati</taxon>
        <taxon>Pseudomonadota</taxon>
        <taxon>Gammaproteobacteria</taxon>
        <taxon>SAR86 cluster</taxon>
    </lineage>
</organism>
<name>A0A2A5B7G6_9GAMM</name>
<evidence type="ECO:0000256" key="1">
    <source>
        <dbReference type="SAM" id="Phobius"/>
    </source>
</evidence>
<comment type="caution">
    <text evidence="3">The sequence shown here is derived from an EMBL/GenBank/DDBJ whole genome shotgun (WGS) entry which is preliminary data.</text>
</comment>
<evidence type="ECO:0000313" key="4">
    <source>
        <dbReference type="Proteomes" id="UP000218327"/>
    </source>
</evidence>
<dbReference type="Proteomes" id="UP000218327">
    <property type="component" value="Unassembled WGS sequence"/>
</dbReference>
<evidence type="ECO:0000259" key="2">
    <source>
        <dbReference type="Pfam" id="PF09834"/>
    </source>
</evidence>
<dbReference type="Pfam" id="PF09834">
    <property type="entry name" value="DUF2061"/>
    <property type="match status" value="1"/>
</dbReference>
<proteinExistence type="predicted"/>
<keyword evidence="1" id="KW-0812">Transmembrane</keyword>
<sequence>MSNSRAPDSRLRSLLKAFSWRVLATFTTGVIAYYITGELGAALMIGGIEFFLKFFIYYVHERAWQHIQVGKAPQ</sequence>
<feature type="transmembrane region" description="Helical" evidence="1">
    <location>
        <begin position="18"/>
        <end position="35"/>
    </location>
</feature>
<keyword evidence="1" id="KW-1133">Transmembrane helix</keyword>
<dbReference type="EMBL" id="NVVJ01000007">
    <property type="protein sequence ID" value="PCJ27300.1"/>
    <property type="molecule type" value="Genomic_DNA"/>
</dbReference>
<keyword evidence="1" id="KW-0472">Membrane</keyword>